<sequence>MLSAAAEPLLQGPDLRELRGQLVGQTGRLLGRQVVDVYGAGLGCDFAQASDSSGQVVSDGPAFPLRGCRVLSGRCAAERRLLQPPLVQVDARSRGNQEDSPTRLLSRVHPHLMQRQLTVGGEPGSGSSGRGQLDPGGATAEMPVQCCRNPH</sequence>
<evidence type="ECO:0000313" key="2">
    <source>
        <dbReference type="EMBL" id="SDT01589.1"/>
    </source>
</evidence>
<dbReference type="Proteomes" id="UP000199092">
    <property type="component" value="Chromosome I"/>
</dbReference>
<dbReference type="STRING" id="546871.SAMN04488543_2850"/>
<feature type="region of interest" description="Disordered" evidence="1">
    <location>
        <begin position="91"/>
        <end position="110"/>
    </location>
</feature>
<feature type="region of interest" description="Disordered" evidence="1">
    <location>
        <begin position="117"/>
        <end position="151"/>
    </location>
</feature>
<organism evidence="2 3">
    <name type="scientific">Friedmanniella luteola</name>
    <dbReference type="NCBI Taxonomy" id="546871"/>
    <lineage>
        <taxon>Bacteria</taxon>
        <taxon>Bacillati</taxon>
        <taxon>Actinomycetota</taxon>
        <taxon>Actinomycetes</taxon>
        <taxon>Propionibacteriales</taxon>
        <taxon>Nocardioidaceae</taxon>
        <taxon>Friedmanniella</taxon>
    </lineage>
</organism>
<feature type="compositionally biased region" description="Basic and acidic residues" evidence="1">
    <location>
        <begin position="91"/>
        <end position="101"/>
    </location>
</feature>
<gene>
    <name evidence="2" type="ORF">SAMN04488543_2850</name>
</gene>
<keyword evidence="3" id="KW-1185">Reference proteome</keyword>
<proteinExistence type="predicted"/>
<dbReference type="AlphaFoldDB" id="A0A1H1WZD5"/>
<evidence type="ECO:0000313" key="3">
    <source>
        <dbReference type="Proteomes" id="UP000199092"/>
    </source>
</evidence>
<name>A0A1H1WZD5_9ACTN</name>
<accession>A0A1H1WZD5</accession>
<evidence type="ECO:0000256" key="1">
    <source>
        <dbReference type="SAM" id="MobiDB-lite"/>
    </source>
</evidence>
<reference evidence="2 3" key="1">
    <citation type="submission" date="2016-10" db="EMBL/GenBank/DDBJ databases">
        <authorList>
            <person name="de Groot N.N."/>
        </authorList>
    </citation>
    <scope>NUCLEOTIDE SEQUENCE [LARGE SCALE GENOMIC DNA]</scope>
    <source>
        <strain evidence="2 3">DSM 21741</strain>
    </source>
</reference>
<protein>
    <submittedName>
        <fullName evidence="2">Uncharacterized protein</fullName>
    </submittedName>
</protein>
<dbReference type="EMBL" id="LT629749">
    <property type="protein sequence ID" value="SDT01589.1"/>
    <property type="molecule type" value="Genomic_DNA"/>
</dbReference>